<evidence type="ECO:0000259" key="6">
    <source>
        <dbReference type="Pfam" id="PF24827"/>
    </source>
</evidence>
<evidence type="ECO:0000313" key="7">
    <source>
        <dbReference type="EMBL" id="MDS0293804.1"/>
    </source>
</evidence>
<dbReference type="Pfam" id="PF24827">
    <property type="entry name" value="AstE_AspA_cat"/>
    <property type="match status" value="1"/>
</dbReference>
<evidence type="ECO:0000256" key="4">
    <source>
        <dbReference type="ARBA" id="ARBA00022833"/>
    </source>
</evidence>
<keyword evidence="2" id="KW-0479">Metal-binding</keyword>
<keyword evidence="8" id="KW-1185">Reference proteome</keyword>
<reference evidence="7 8" key="1">
    <citation type="submission" date="2022-06" db="EMBL/GenBank/DDBJ databases">
        <title>Halogeometricum sp. a new haloarchaeum isolate from saline soil.</title>
        <authorList>
            <person name="Strakova D."/>
            <person name="Galisteo C."/>
            <person name="Sanchez-Porro C."/>
            <person name="Ventosa A."/>
        </authorList>
    </citation>
    <scope>NUCLEOTIDE SEQUENCE [LARGE SCALE GENOMIC DNA]</scope>
    <source>
        <strain evidence="8">S3BR25-2</strain>
    </source>
</reference>
<dbReference type="PANTHER" id="PTHR37326:SF1">
    <property type="entry name" value="BLL3975 PROTEIN"/>
    <property type="match status" value="1"/>
</dbReference>
<accession>A0ABU2FZ51</accession>
<organism evidence="7 8">
    <name type="scientific">Halogeometricum luteum</name>
    <dbReference type="NCBI Taxonomy" id="2950537"/>
    <lineage>
        <taxon>Archaea</taxon>
        <taxon>Methanobacteriati</taxon>
        <taxon>Methanobacteriota</taxon>
        <taxon>Stenosarchaea group</taxon>
        <taxon>Halobacteria</taxon>
        <taxon>Halobacteriales</taxon>
        <taxon>Haloferacaceae</taxon>
        <taxon>Halogeometricum</taxon>
    </lineage>
</organism>
<proteinExistence type="predicted"/>
<dbReference type="PANTHER" id="PTHR37326">
    <property type="entry name" value="BLL3975 PROTEIN"/>
    <property type="match status" value="1"/>
</dbReference>
<comment type="caution">
    <text evidence="7">The sequence shown here is derived from an EMBL/GenBank/DDBJ whole genome shotgun (WGS) entry which is preliminary data.</text>
</comment>
<evidence type="ECO:0000313" key="8">
    <source>
        <dbReference type="Proteomes" id="UP001254813"/>
    </source>
</evidence>
<comment type="cofactor">
    <cofactor evidence="1">
        <name>Zn(2+)</name>
        <dbReference type="ChEBI" id="CHEBI:29105"/>
    </cofactor>
</comment>
<feature type="domain" description="Succinylglutamate desuccinylase/Aspartoacylase catalytic" evidence="6">
    <location>
        <begin position="41"/>
        <end position="243"/>
    </location>
</feature>
<sequence>MKVGTAESEPGGTATGHLSVAELPTGGTERLPVVVVEGEEPGPTAWATGAIHGDEPTGTAAIHEFLDRIREEPLRGTVVCVPVTNPAGVRTNSRTSYYHGDDPNRLFGREGEGGGGGTPPRVQQVICERLYEEIRADADAVVSLHTSWVATHPYTIRPRVGYGAGRGEAAAASLRDRVVELADAFGLPVVNQFGRAETERLALAHTLTGAAVADGVPAFTPELGGRFVVERDAREAAVAGLYGVCAALGMVEEVPDAHAPSTAFELPAEDDLKRFVHPHADAAGLVRYRVREGEWVDSGDVVADVLTPHGETKSSVATERSGYVLSLHEGAAVYENDPLLDLAVPDGEPLLYERSG</sequence>
<evidence type="ECO:0000256" key="3">
    <source>
        <dbReference type="ARBA" id="ARBA00022801"/>
    </source>
</evidence>
<evidence type="ECO:0000256" key="5">
    <source>
        <dbReference type="SAM" id="MobiDB-lite"/>
    </source>
</evidence>
<evidence type="ECO:0000256" key="1">
    <source>
        <dbReference type="ARBA" id="ARBA00001947"/>
    </source>
</evidence>
<dbReference type="Proteomes" id="UP001254813">
    <property type="component" value="Unassembled WGS sequence"/>
</dbReference>
<feature type="region of interest" description="Disordered" evidence="5">
    <location>
        <begin position="1"/>
        <end position="26"/>
    </location>
</feature>
<dbReference type="InterPro" id="IPR055438">
    <property type="entry name" value="AstE_AspA_cat"/>
</dbReference>
<protein>
    <submittedName>
        <fullName evidence="7">Succinylglutamate desuccinylase/aspartoacylase family protein</fullName>
    </submittedName>
</protein>
<dbReference type="Gene3D" id="3.40.630.10">
    <property type="entry name" value="Zn peptidases"/>
    <property type="match status" value="1"/>
</dbReference>
<keyword evidence="3" id="KW-0378">Hydrolase</keyword>
<keyword evidence="4" id="KW-0862">Zinc</keyword>
<dbReference type="SUPFAM" id="SSF53187">
    <property type="entry name" value="Zn-dependent exopeptidases"/>
    <property type="match status" value="1"/>
</dbReference>
<evidence type="ECO:0000256" key="2">
    <source>
        <dbReference type="ARBA" id="ARBA00022723"/>
    </source>
</evidence>
<dbReference type="RefSeq" id="WP_310927660.1">
    <property type="nucleotide sequence ID" value="NZ_JAMQOQ010000002.1"/>
</dbReference>
<name>A0ABU2FZ51_9EURY</name>
<gene>
    <name evidence="7" type="ORF">NDI79_06425</name>
</gene>
<dbReference type="InterPro" id="IPR053138">
    <property type="entry name" value="N-alpha-Ac-DABA_deacetylase"/>
</dbReference>
<dbReference type="EMBL" id="JAMQOQ010000002">
    <property type="protein sequence ID" value="MDS0293804.1"/>
    <property type="molecule type" value="Genomic_DNA"/>
</dbReference>